<dbReference type="CDD" id="cd16025">
    <property type="entry name" value="PAS_like"/>
    <property type="match status" value="1"/>
</dbReference>
<evidence type="ECO:0000256" key="1">
    <source>
        <dbReference type="ARBA" id="ARBA00008779"/>
    </source>
</evidence>
<dbReference type="InterPro" id="IPR017850">
    <property type="entry name" value="Alkaline_phosphatase_core_sf"/>
</dbReference>
<dbReference type="RefSeq" id="WP_340530941.1">
    <property type="nucleotide sequence ID" value="NZ_FMSH01000537.1"/>
</dbReference>
<keyword evidence="4" id="KW-0106">Calcium</keyword>
<dbReference type="InterPro" id="IPR000917">
    <property type="entry name" value="Sulfatase_N"/>
</dbReference>
<keyword evidence="5" id="KW-0732">Signal</keyword>
<feature type="chain" id="PRO_5012701575" evidence="5">
    <location>
        <begin position="22"/>
        <end position="762"/>
    </location>
</feature>
<dbReference type="PANTHER" id="PTHR42693:SF43">
    <property type="entry name" value="BLL2667 PROTEIN"/>
    <property type="match status" value="1"/>
</dbReference>
<reference evidence="7" key="1">
    <citation type="submission" date="2016-09" db="EMBL/GenBank/DDBJ databases">
        <authorList>
            <person name="Capua I."/>
            <person name="De Benedictis P."/>
            <person name="Joannis T."/>
            <person name="Lombin L.H."/>
            <person name="Cattoli G."/>
        </authorList>
    </citation>
    <scope>NUCLEOTIDE SEQUENCE</scope>
    <source>
        <strain evidence="7">B9</strain>
    </source>
</reference>
<evidence type="ECO:0000256" key="3">
    <source>
        <dbReference type="ARBA" id="ARBA00022801"/>
    </source>
</evidence>
<evidence type="ECO:0000259" key="6">
    <source>
        <dbReference type="Pfam" id="PF00884"/>
    </source>
</evidence>
<dbReference type="SUPFAM" id="SSF53649">
    <property type="entry name" value="Alkaline phosphatase-like"/>
    <property type="match status" value="1"/>
</dbReference>
<dbReference type="InterPro" id="IPR024607">
    <property type="entry name" value="Sulfatase_CS"/>
</dbReference>
<gene>
    <name evidence="7" type="ORF">CNECB9_870008</name>
</gene>
<evidence type="ECO:0000256" key="2">
    <source>
        <dbReference type="ARBA" id="ARBA00022723"/>
    </source>
</evidence>
<dbReference type="PROSITE" id="PS00149">
    <property type="entry name" value="SULFATASE_2"/>
    <property type="match status" value="1"/>
</dbReference>
<feature type="signal peptide" evidence="5">
    <location>
        <begin position="1"/>
        <end position="21"/>
    </location>
</feature>
<dbReference type="PANTHER" id="PTHR42693">
    <property type="entry name" value="ARYLSULFATASE FAMILY MEMBER"/>
    <property type="match status" value="1"/>
</dbReference>
<evidence type="ECO:0000256" key="4">
    <source>
        <dbReference type="ARBA" id="ARBA00022837"/>
    </source>
</evidence>
<name>A0A1K0K028_CUPNE</name>
<dbReference type="EC" id="3.1.6.1" evidence="7"/>
<dbReference type="EMBL" id="FMSH01000537">
    <property type="protein sequence ID" value="SCV01821.1"/>
    <property type="molecule type" value="Genomic_DNA"/>
</dbReference>
<dbReference type="Gene3D" id="3.30.1120.10">
    <property type="match status" value="1"/>
</dbReference>
<dbReference type="GO" id="GO:0004065">
    <property type="term" value="F:arylsulfatase activity"/>
    <property type="evidence" value="ECO:0007669"/>
    <property type="project" value="UniProtKB-EC"/>
</dbReference>
<dbReference type="Gene3D" id="3.40.720.10">
    <property type="entry name" value="Alkaline Phosphatase, subunit A"/>
    <property type="match status" value="1"/>
</dbReference>
<sequence length="762" mass="82287">MQLSRKFIATCLAFSTTPAFTQQAPAVAGAAATPAYQVKAPAGAPNVVIVLLDDVGFGAPSTFGGPVRMPVLDSLAREGLRYNNFHTTAICSPTRAALLTGRNAHATGIGAVENVPDERPGYSGFHTKDTATIAEVLRQNGYSTAAIGKWHQTPDWELSPSGPFDRWPTGEGFERFYGFQGGETDQYDPSLYDGTTPVMRPQGQDYHLTEDLADKAIGWLRVQHAVTPGKPVFLYFAPGAAHAPLQAPKAWIDKYRGQFDQGWDKLREEIFARQKALGVIPANTALTARMPDLPAWDTLSADQKRVASRLMEVYAGFLAHTDAQVGKLVDALKASGQFDNTMFLYIVGDNGASSEGGLLGSASYFAPVQGLPESDAARLAQLDALGGPGTYPHFPAGWAWALDTPFKWSKAVASHLGGTRNPMVVVWPKHVNDRGGLRSQFSHVNDIAPTILEAAHIQAPSVVNGIRQKPMDGVSLLYSFADAKAAARHSTQYFEVFGHRAIYHDGWMASAFHSRRPWSVIDYSQKKFEDDQWELYDLSTDFSQAHDLAQREPARLAAMQDLFTREAQRNQVLPLRNMTPTDARALPSLSAGRTSMTFGQGVVGVPESALPKTYNRSWSVSATVDTGEQARGVIASLGGGSAGWSLYLDGSGHPVFTYRLFDLKTVTLRGPAPLAAGRHQLRFDFNYDGGGYGKGANVQLLVDGKPAGMDRLPASPPGFYTIDETFDVGIDHGSAAGEYPAGAMPGYAFTGGRIDKGSIDLR</sequence>
<comment type="similarity">
    <text evidence="1">Belongs to the sulfatase family.</text>
</comment>
<protein>
    <submittedName>
        <fullName evidence="7">Putative arylsulfatase</fullName>
        <ecNumber evidence="7">3.1.6.1</ecNumber>
    </submittedName>
</protein>
<dbReference type="InterPro" id="IPR050738">
    <property type="entry name" value="Sulfatase"/>
</dbReference>
<dbReference type="PROSITE" id="PS00523">
    <property type="entry name" value="SULFATASE_1"/>
    <property type="match status" value="1"/>
</dbReference>
<evidence type="ECO:0000313" key="7">
    <source>
        <dbReference type="EMBL" id="SCV01821.1"/>
    </source>
</evidence>
<dbReference type="Pfam" id="PF00884">
    <property type="entry name" value="Sulfatase"/>
    <property type="match status" value="1"/>
</dbReference>
<organism evidence="7">
    <name type="scientific">Cupriavidus necator</name>
    <name type="common">Alcaligenes eutrophus</name>
    <name type="synonym">Ralstonia eutropha</name>
    <dbReference type="NCBI Taxonomy" id="106590"/>
    <lineage>
        <taxon>Bacteria</taxon>
        <taxon>Pseudomonadati</taxon>
        <taxon>Pseudomonadota</taxon>
        <taxon>Betaproteobacteria</taxon>
        <taxon>Burkholderiales</taxon>
        <taxon>Burkholderiaceae</taxon>
        <taxon>Cupriavidus</taxon>
    </lineage>
</organism>
<proteinExistence type="inferred from homology"/>
<evidence type="ECO:0000256" key="5">
    <source>
        <dbReference type="SAM" id="SignalP"/>
    </source>
</evidence>
<accession>A0A1K0K028</accession>
<keyword evidence="3 7" id="KW-0378">Hydrolase</keyword>
<feature type="domain" description="Sulfatase N-terminal" evidence="6">
    <location>
        <begin position="45"/>
        <end position="457"/>
    </location>
</feature>
<keyword evidence="2" id="KW-0479">Metal-binding</keyword>
<dbReference type="GO" id="GO:0046872">
    <property type="term" value="F:metal ion binding"/>
    <property type="evidence" value="ECO:0007669"/>
    <property type="project" value="UniProtKB-KW"/>
</dbReference>
<dbReference type="AlphaFoldDB" id="A0A1K0K028"/>